<dbReference type="GO" id="GO:0016887">
    <property type="term" value="F:ATP hydrolysis activity"/>
    <property type="evidence" value="ECO:0007669"/>
    <property type="project" value="InterPro"/>
</dbReference>
<feature type="domain" description="DNA mismatch repair protein MutS core" evidence="5">
    <location>
        <begin position="8"/>
        <end position="312"/>
    </location>
</feature>
<dbReference type="GO" id="GO:0140664">
    <property type="term" value="F:ATP-dependent DNA damage sensor activity"/>
    <property type="evidence" value="ECO:0007669"/>
    <property type="project" value="InterPro"/>
</dbReference>
<evidence type="ECO:0000256" key="1">
    <source>
        <dbReference type="ARBA" id="ARBA00022741"/>
    </source>
</evidence>
<dbReference type="SMART" id="SM00534">
    <property type="entry name" value="MUTSac"/>
    <property type="match status" value="1"/>
</dbReference>
<dbReference type="EMBL" id="MGFH01000218">
    <property type="protein sequence ID" value="OGM02055.1"/>
    <property type="molecule type" value="Genomic_DNA"/>
</dbReference>
<dbReference type="SUPFAM" id="SSF52540">
    <property type="entry name" value="P-loop containing nucleoside triphosphate hydrolases"/>
    <property type="match status" value="1"/>
</dbReference>
<accession>A0A1F7WJ41</accession>
<evidence type="ECO:0000313" key="8">
    <source>
        <dbReference type="Proteomes" id="UP000178735"/>
    </source>
</evidence>
<dbReference type="Proteomes" id="UP000178735">
    <property type="component" value="Unassembled WGS sequence"/>
</dbReference>
<dbReference type="STRING" id="1817813.A2008_03535"/>
<evidence type="ECO:0000256" key="2">
    <source>
        <dbReference type="ARBA" id="ARBA00022840"/>
    </source>
</evidence>
<sequence length="567" mass="63726">MQAYKVSLEFDRVLEAIAVYAKTEPGRKMLLNISDCAGEDEIARRFALVNDIRFLASYDSRIYFDNLEDYRDNVRKLKIEGYFIEPALLYKLAQSLSTMTEIRSVVFKHQQKYRVLWDFVKGIPSFKNIYSEVFRAIEPDGAVRDEASPKLAAIRREISSLMSKVQSKLKELINKIKERSQMPQDYVTIREGRFVIPLPSSLQDRVKGIIHDYSQSRSTVFVEPLSIMGENNKLRELKESEAAEISRIISALNELMRPEVNTIISSFYVSFQLDMYCAVAAFAASKNCENVKVSMEGELEIINGRHPLLTEGAVPLNLKITSEQHILLLSGPNAGGKTVLLKTIGLFCLMVKAGIPVPADPSSVIPYMDKIFVDIGDSQSIAANLSTFSGHIKFLAFMVSQIKNPERTLVLLDELGSGSAPNYSSAIACAIMWHLAEMKVRSIITTHFAGVVNYAYSLPNAINGSLEFDVKNLRPTYRLLMGVPGASYAIHIAKNYGLQSFIINKAKQFLDDSELKYEQLISELITYSAGLKSNMQKIEGELKNVEKIEASLTEREAKFNKTRDEIE</sequence>
<protein>
    <recommendedName>
        <fullName evidence="9">DNA mismatch repair proteins mutS family domain-containing protein</fullName>
    </recommendedName>
</protein>
<evidence type="ECO:0000259" key="5">
    <source>
        <dbReference type="SMART" id="SM00533"/>
    </source>
</evidence>
<feature type="non-terminal residue" evidence="7">
    <location>
        <position position="567"/>
    </location>
</feature>
<evidence type="ECO:0008006" key="9">
    <source>
        <dbReference type="Google" id="ProtNLM"/>
    </source>
</evidence>
<dbReference type="InterPro" id="IPR036187">
    <property type="entry name" value="DNA_mismatch_repair_MutS_sf"/>
</dbReference>
<dbReference type="GO" id="GO:0006298">
    <property type="term" value="P:mismatch repair"/>
    <property type="evidence" value="ECO:0007669"/>
    <property type="project" value="InterPro"/>
</dbReference>
<evidence type="ECO:0000256" key="4">
    <source>
        <dbReference type="SAM" id="Coils"/>
    </source>
</evidence>
<organism evidence="7 8">
    <name type="scientific">Candidatus Wallbacteria bacterium GWC2_49_35</name>
    <dbReference type="NCBI Taxonomy" id="1817813"/>
    <lineage>
        <taxon>Bacteria</taxon>
        <taxon>Candidatus Walliibacteriota</taxon>
    </lineage>
</organism>
<keyword evidence="1" id="KW-0547">Nucleotide-binding</keyword>
<dbReference type="InterPro" id="IPR045076">
    <property type="entry name" value="MutS"/>
</dbReference>
<evidence type="ECO:0000256" key="3">
    <source>
        <dbReference type="ARBA" id="ARBA00023125"/>
    </source>
</evidence>
<dbReference type="InterPro" id="IPR027417">
    <property type="entry name" value="P-loop_NTPase"/>
</dbReference>
<dbReference type="GO" id="GO:0030983">
    <property type="term" value="F:mismatched DNA binding"/>
    <property type="evidence" value="ECO:0007669"/>
    <property type="project" value="InterPro"/>
</dbReference>
<name>A0A1F7WJ41_9BACT</name>
<proteinExistence type="predicted"/>
<dbReference type="InterPro" id="IPR007696">
    <property type="entry name" value="DNA_mismatch_repair_MutS_core"/>
</dbReference>
<dbReference type="SMART" id="SM00533">
    <property type="entry name" value="MUTSd"/>
    <property type="match status" value="1"/>
</dbReference>
<dbReference type="AlphaFoldDB" id="A0A1F7WJ41"/>
<feature type="domain" description="DNA mismatch repair proteins mutS family" evidence="6">
    <location>
        <begin position="324"/>
        <end position="511"/>
    </location>
</feature>
<reference evidence="7 8" key="1">
    <citation type="journal article" date="2016" name="Nat. Commun.">
        <title>Thousands of microbial genomes shed light on interconnected biogeochemical processes in an aquifer system.</title>
        <authorList>
            <person name="Anantharaman K."/>
            <person name="Brown C.T."/>
            <person name="Hug L.A."/>
            <person name="Sharon I."/>
            <person name="Castelle C.J."/>
            <person name="Probst A.J."/>
            <person name="Thomas B.C."/>
            <person name="Singh A."/>
            <person name="Wilkins M.J."/>
            <person name="Karaoz U."/>
            <person name="Brodie E.L."/>
            <person name="Williams K.H."/>
            <person name="Hubbard S.S."/>
            <person name="Banfield J.F."/>
        </authorList>
    </citation>
    <scope>NUCLEOTIDE SEQUENCE [LARGE SCALE GENOMIC DNA]</scope>
</reference>
<dbReference type="GO" id="GO:0004519">
    <property type="term" value="F:endonuclease activity"/>
    <property type="evidence" value="ECO:0007669"/>
    <property type="project" value="InterPro"/>
</dbReference>
<dbReference type="PANTHER" id="PTHR48466:SF2">
    <property type="entry name" value="OS10G0509000 PROTEIN"/>
    <property type="match status" value="1"/>
</dbReference>
<dbReference type="SUPFAM" id="SSF48334">
    <property type="entry name" value="DNA repair protein MutS, domain III"/>
    <property type="match status" value="1"/>
</dbReference>
<dbReference type="InterPro" id="IPR000432">
    <property type="entry name" value="DNA_mismatch_repair_MutS_C"/>
</dbReference>
<feature type="coiled-coil region" evidence="4">
    <location>
        <begin position="503"/>
        <end position="555"/>
    </location>
</feature>
<gene>
    <name evidence="7" type="ORF">A2008_03535</name>
</gene>
<dbReference type="InterPro" id="IPR005747">
    <property type="entry name" value="MutS2"/>
</dbReference>
<dbReference type="Gene3D" id="3.40.50.300">
    <property type="entry name" value="P-loop containing nucleotide triphosphate hydrolases"/>
    <property type="match status" value="1"/>
</dbReference>
<dbReference type="PANTHER" id="PTHR48466">
    <property type="entry name" value="OS10G0509000 PROTEIN-RELATED"/>
    <property type="match status" value="1"/>
</dbReference>
<comment type="caution">
    <text evidence="7">The sequence shown here is derived from an EMBL/GenBank/DDBJ whole genome shotgun (WGS) entry which is preliminary data.</text>
</comment>
<keyword evidence="4" id="KW-0175">Coiled coil</keyword>
<dbReference type="Pfam" id="PF00488">
    <property type="entry name" value="MutS_V"/>
    <property type="match status" value="1"/>
</dbReference>
<evidence type="ECO:0000313" key="7">
    <source>
        <dbReference type="EMBL" id="OGM02055.1"/>
    </source>
</evidence>
<dbReference type="GO" id="GO:0005524">
    <property type="term" value="F:ATP binding"/>
    <property type="evidence" value="ECO:0007669"/>
    <property type="project" value="UniProtKB-KW"/>
</dbReference>
<evidence type="ECO:0000259" key="6">
    <source>
        <dbReference type="SMART" id="SM00534"/>
    </source>
</evidence>
<keyword evidence="2" id="KW-0067">ATP-binding</keyword>
<dbReference type="NCBIfam" id="TIGR01069">
    <property type="entry name" value="mutS2"/>
    <property type="match status" value="1"/>
</dbReference>
<keyword evidence="3" id="KW-0238">DNA-binding</keyword>
<dbReference type="GO" id="GO:0045910">
    <property type="term" value="P:negative regulation of DNA recombination"/>
    <property type="evidence" value="ECO:0007669"/>
    <property type="project" value="InterPro"/>
</dbReference>